<dbReference type="EMBL" id="JAACJJ010000014">
    <property type="protein sequence ID" value="KAF5326842.1"/>
    <property type="molecule type" value="Genomic_DNA"/>
</dbReference>
<name>A0A8H5BR85_9AGAR</name>
<evidence type="ECO:0000313" key="1">
    <source>
        <dbReference type="EMBL" id="KAF5326842.1"/>
    </source>
</evidence>
<dbReference type="Proteomes" id="UP000567179">
    <property type="component" value="Unassembled WGS sequence"/>
</dbReference>
<sequence length="129" mass="14268">MCFYINIGASSDIYNRFPLPSLTNSLTDSVTDLCCKSVMSDHPICSTRGGGTVEATISPGWHTYISGLSRNTFNQMIRMRITEGELTNTEYLNADFGKANETMKLRRTHEGSYAIISAAKTQKLELAAF</sequence>
<accession>A0A8H5BR85</accession>
<evidence type="ECO:0000313" key="2">
    <source>
        <dbReference type="Proteomes" id="UP000567179"/>
    </source>
</evidence>
<protein>
    <submittedName>
        <fullName evidence="1">Uncharacterized protein</fullName>
    </submittedName>
</protein>
<dbReference type="AlphaFoldDB" id="A0A8H5BR85"/>
<gene>
    <name evidence="1" type="ORF">D9619_004235</name>
</gene>
<keyword evidence="2" id="KW-1185">Reference proteome</keyword>
<proteinExistence type="predicted"/>
<organism evidence="1 2">
    <name type="scientific">Psilocybe cf. subviscida</name>
    <dbReference type="NCBI Taxonomy" id="2480587"/>
    <lineage>
        <taxon>Eukaryota</taxon>
        <taxon>Fungi</taxon>
        <taxon>Dikarya</taxon>
        <taxon>Basidiomycota</taxon>
        <taxon>Agaricomycotina</taxon>
        <taxon>Agaricomycetes</taxon>
        <taxon>Agaricomycetidae</taxon>
        <taxon>Agaricales</taxon>
        <taxon>Agaricineae</taxon>
        <taxon>Strophariaceae</taxon>
        <taxon>Psilocybe</taxon>
    </lineage>
</organism>
<reference evidence="1 2" key="1">
    <citation type="journal article" date="2020" name="ISME J.">
        <title>Uncovering the hidden diversity of litter-decomposition mechanisms in mushroom-forming fungi.</title>
        <authorList>
            <person name="Floudas D."/>
            <person name="Bentzer J."/>
            <person name="Ahren D."/>
            <person name="Johansson T."/>
            <person name="Persson P."/>
            <person name="Tunlid A."/>
        </authorList>
    </citation>
    <scope>NUCLEOTIDE SEQUENCE [LARGE SCALE GENOMIC DNA]</scope>
    <source>
        <strain evidence="1 2">CBS 101986</strain>
    </source>
</reference>
<comment type="caution">
    <text evidence="1">The sequence shown here is derived from an EMBL/GenBank/DDBJ whole genome shotgun (WGS) entry which is preliminary data.</text>
</comment>